<name>A0ABR9RN09_9FIRM</name>
<reference evidence="1 2" key="1">
    <citation type="submission" date="2020-10" db="EMBL/GenBank/DDBJ databases">
        <title>ChiBAC.</title>
        <authorList>
            <person name="Zenner C."/>
            <person name="Hitch T.C.A."/>
            <person name="Clavel T."/>
        </authorList>
    </citation>
    <scope>NUCLEOTIDE SEQUENCE [LARGE SCALE GENOMIC DNA]</scope>
    <source>
        <strain evidence="1 2">DSM 108991</strain>
    </source>
</reference>
<sequence>MKYNRKIIKTNKNSVLYANKYWFVINQSGKVQEDGVDYYILEVTRLKKDYTLYRGRCRNKFIQVCDDEINIMQDTSAQIYCEIYNSRKTYLG</sequence>
<dbReference type="RefSeq" id="WP_226395371.1">
    <property type="nucleotide sequence ID" value="NZ_JADCKL010000012.1"/>
</dbReference>
<keyword evidence="2" id="KW-1185">Reference proteome</keyword>
<evidence type="ECO:0000313" key="1">
    <source>
        <dbReference type="EMBL" id="MBE5063962.1"/>
    </source>
</evidence>
<comment type="caution">
    <text evidence="1">The sequence shown here is derived from an EMBL/GenBank/DDBJ whole genome shotgun (WGS) entry which is preliminary data.</text>
</comment>
<proteinExistence type="predicted"/>
<dbReference type="EMBL" id="JADCKL010000012">
    <property type="protein sequence ID" value="MBE5063962.1"/>
    <property type="molecule type" value="Genomic_DNA"/>
</dbReference>
<protein>
    <submittedName>
        <fullName evidence="1">Uncharacterized protein</fullName>
    </submittedName>
</protein>
<organism evidence="1 2">
    <name type="scientific">Claveliimonas monacensis</name>
    <dbReference type="NCBI Taxonomy" id="2779351"/>
    <lineage>
        <taxon>Bacteria</taxon>
        <taxon>Bacillati</taxon>
        <taxon>Bacillota</taxon>
        <taxon>Clostridia</taxon>
        <taxon>Lachnospirales</taxon>
        <taxon>Lachnospiraceae</taxon>
        <taxon>Claveliimonas</taxon>
    </lineage>
</organism>
<accession>A0ABR9RN09</accession>
<gene>
    <name evidence="1" type="ORF">INF30_11930</name>
</gene>
<evidence type="ECO:0000313" key="2">
    <source>
        <dbReference type="Proteomes" id="UP000758652"/>
    </source>
</evidence>
<dbReference type="Proteomes" id="UP000758652">
    <property type="component" value="Unassembled WGS sequence"/>
</dbReference>